<protein>
    <submittedName>
        <fullName evidence="4">Uncharacterized protein</fullName>
    </submittedName>
</protein>
<dbReference type="InParanoid" id="A0A1X7UFD9"/>
<feature type="region of interest" description="Disordered" evidence="1">
    <location>
        <begin position="386"/>
        <end position="410"/>
    </location>
</feature>
<feature type="chain" id="PRO_5012304697" evidence="3">
    <location>
        <begin position="32"/>
        <end position="410"/>
    </location>
</feature>
<keyword evidence="3" id="KW-0732">Signal</keyword>
<feature type="signal peptide" evidence="3">
    <location>
        <begin position="1"/>
        <end position="31"/>
    </location>
</feature>
<dbReference type="AlphaFoldDB" id="A0A1X7UFD9"/>
<keyword evidence="2" id="KW-0812">Transmembrane</keyword>
<feature type="region of interest" description="Disordered" evidence="1">
    <location>
        <begin position="174"/>
        <end position="215"/>
    </location>
</feature>
<keyword evidence="2" id="KW-0472">Membrane</keyword>
<evidence type="ECO:0000256" key="2">
    <source>
        <dbReference type="SAM" id="Phobius"/>
    </source>
</evidence>
<organism evidence="4">
    <name type="scientific">Amphimedon queenslandica</name>
    <name type="common">Sponge</name>
    <dbReference type="NCBI Taxonomy" id="400682"/>
    <lineage>
        <taxon>Eukaryota</taxon>
        <taxon>Metazoa</taxon>
        <taxon>Porifera</taxon>
        <taxon>Demospongiae</taxon>
        <taxon>Heteroscleromorpha</taxon>
        <taxon>Haplosclerida</taxon>
        <taxon>Niphatidae</taxon>
        <taxon>Amphimedon</taxon>
    </lineage>
</organism>
<evidence type="ECO:0000313" key="4">
    <source>
        <dbReference type="EnsemblMetazoa" id="Aqu2.1.26168_001"/>
    </source>
</evidence>
<evidence type="ECO:0000256" key="1">
    <source>
        <dbReference type="SAM" id="MobiDB-lite"/>
    </source>
</evidence>
<name>A0A1X7UFD9_AMPQE</name>
<accession>A0A1X7UFD9</accession>
<evidence type="ECO:0000256" key="3">
    <source>
        <dbReference type="SAM" id="SignalP"/>
    </source>
</evidence>
<proteinExistence type="predicted"/>
<feature type="compositionally biased region" description="Polar residues" evidence="1">
    <location>
        <begin position="182"/>
        <end position="215"/>
    </location>
</feature>
<reference evidence="4" key="1">
    <citation type="submission" date="2017-05" db="UniProtKB">
        <authorList>
            <consortium name="EnsemblMetazoa"/>
        </authorList>
    </citation>
    <scope>IDENTIFICATION</scope>
</reference>
<feature type="transmembrane region" description="Helical" evidence="2">
    <location>
        <begin position="278"/>
        <end position="300"/>
    </location>
</feature>
<keyword evidence="2" id="KW-1133">Transmembrane helix</keyword>
<dbReference type="EnsemblMetazoa" id="Aqu2.1.26168_001">
    <property type="protein sequence ID" value="Aqu2.1.26168_001"/>
    <property type="gene ID" value="Aqu2.1.26168"/>
</dbReference>
<sequence length="410" mass="44780">MAHHYNLSQKRTALLTFSHLILTVLLLECQAIDRDCQFEGLPENVKSSDNVHTLTVPSSESLLTLNLTCNCSVYNPQWHIRLIGKVSPGERANSFYQQGIECINNTRPCSRDIDYINPINKSRGLYVYSRQNLTLTRSTAIMCYSNIIREVLIVSFTNDRTDQSGLMSSLSITTSTPSTASEDIQTSTVSPTSAYTAPTEETNSANGEHATSMQQAETITKRITTSIVSIVTSTVKTGGCSVDIKPETITVRVTPTLSTGDAGIADSIVKSVGGSTSLLLIVLVLMLITLSIGLCGMIICMKTRNKQRETVVQEISSESNSADSNRLSDIPLLWRNSNASEIGELAATHMPRSFSTPLKSLSTSYNTNTNNNKDDFRIAMHYMTDTSSPANQPVSGDDDEIFPNPDAENI</sequence>